<protein>
    <submittedName>
        <fullName evidence="1">Uncharacterized protein</fullName>
    </submittedName>
</protein>
<gene>
    <name evidence="1" type="ORF">CP880_03605</name>
</gene>
<accession>A0ABX9IFE9</accession>
<dbReference type="EMBL" id="PCZS01000001">
    <property type="protein sequence ID" value="REB71301.1"/>
    <property type="molecule type" value="Genomic_DNA"/>
</dbReference>
<organism evidence="1 2">
    <name type="scientific">Cutibacterium namnetense</name>
    <dbReference type="NCBI Taxonomy" id="1574624"/>
    <lineage>
        <taxon>Bacteria</taxon>
        <taxon>Bacillati</taxon>
        <taxon>Actinomycetota</taxon>
        <taxon>Actinomycetes</taxon>
        <taxon>Propionibacteriales</taxon>
        <taxon>Propionibacteriaceae</taxon>
        <taxon>Cutibacterium</taxon>
    </lineage>
</organism>
<keyword evidence="2" id="KW-1185">Reference proteome</keyword>
<evidence type="ECO:0000313" key="1">
    <source>
        <dbReference type="EMBL" id="REB71301.1"/>
    </source>
</evidence>
<dbReference type="Proteomes" id="UP000256324">
    <property type="component" value="Unassembled WGS sequence"/>
</dbReference>
<comment type="caution">
    <text evidence="1">The sequence shown here is derived from an EMBL/GenBank/DDBJ whole genome shotgun (WGS) entry which is preliminary data.</text>
</comment>
<name>A0ABX9IFE9_9ACTN</name>
<reference evidence="1 2" key="1">
    <citation type="submission" date="2017-09" db="EMBL/GenBank/DDBJ databases">
        <authorList>
            <person name="Bumgarner R.E."/>
        </authorList>
    </citation>
    <scope>NUCLEOTIDE SEQUENCE [LARGE SCALE GENOMIC DNA]</scope>
    <source>
        <strain evidence="1 2">T34998</strain>
    </source>
</reference>
<proteinExistence type="predicted"/>
<evidence type="ECO:0000313" key="2">
    <source>
        <dbReference type="Proteomes" id="UP000256324"/>
    </source>
</evidence>
<sequence length="110" mass="12089">MTIVGFFVGEEEASALAEAEAGVLEALTDGFGSDDDLLQEARASDDTHRATVSAAALTGRYLFELTCLRLPERRFKTIEAMRKNSQFDEVEELTQLLMSKLTHIAAPQPL</sequence>